<comment type="caution">
    <text evidence="1">The sequence shown here is derived from an EMBL/GenBank/DDBJ whole genome shotgun (WGS) entry which is preliminary data.</text>
</comment>
<accession>A0ABS1CAG5</accession>
<sequence>MDINIYQLKITISEDIDFLYELEPIFKKYLKEFYLYSIRTSNMGTLIELRYDIVELQGINRKEFIDEIRIINSNLPISIIYK</sequence>
<gene>
    <name evidence="1" type="ORF">IBJ83_06945</name>
</gene>
<reference evidence="1 2" key="1">
    <citation type="submission" date="2020-09" db="EMBL/GenBank/DDBJ databases">
        <title>Parvimonas S3374 sp. nov.</title>
        <authorList>
            <person name="Buhl M."/>
        </authorList>
    </citation>
    <scope>NUCLEOTIDE SEQUENCE [LARGE SCALE GENOMIC DNA]</scope>
    <source>
        <strain evidence="1 2">S3374</strain>
    </source>
</reference>
<keyword evidence="2" id="KW-1185">Reference proteome</keyword>
<dbReference type="Proteomes" id="UP000823123">
    <property type="component" value="Unassembled WGS sequence"/>
</dbReference>
<organism evidence="1 2">
    <name type="scientific">Parvimonas parva</name>
    <dbReference type="NCBI Taxonomy" id="2769485"/>
    <lineage>
        <taxon>Bacteria</taxon>
        <taxon>Bacillati</taxon>
        <taxon>Bacillota</taxon>
        <taxon>Tissierellia</taxon>
        <taxon>Tissierellales</taxon>
        <taxon>Peptoniphilaceae</taxon>
        <taxon>Parvimonas</taxon>
    </lineage>
</organism>
<evidence type="ECO:0000313" key="2">
    <source>
        <dbReference type="Proteomes" id="UP000823123"/>
    </source>
</evidence>
<dbReference type="RefSeq" id="WP_201275900.1">
    <property type="nucleotide sequence ID" value="NZ_JACVDA010000022.1"/>
</dbReference>
<dbReference type="EMBL" id="JACVDA010000022">
    <property type="protein sequence ID" value="MBK1469045.1"/>
    <property type="molecule type" value="Genomic_DNA"/>
</dbReference>
<proteinExistence type="predicted"/>
<name>A0ABS1CAG5_9FIRM</name>
<protein>
    <submittedName>
        <fullName evidence="1">Uncharacterized protein</fullName>
    </submittedName>
</protein>
<evidence type="ECO:0000313" key="1">
    <source>
        <dbReference type="EMBL" id="MBK1469045.1"/>
    </source>
</evidence>